<organism evidence="1 2">
    <name type="scientific">Mycolicibacterium sphagni</name>
    <dbReference type="NCBI Taxonomy" id="1786"/>
    <lineage>
        <taxon>Bacteria</taxon>
        <taxon>Bacillati</taxon>
        <taxon>Actinomycetota</taxon>
        <taxon>Actinomycetes</taxon>
        <taxon>Mycobacteriales</taxon>
        <taxon>Mycobacteriaceae</taxon>
        <taxon>Mycolicibacterium</taxon>
    </lineage>
</organism>
<dbReference type="RefSeq" id="WP_094478877.1">
    <property type="nucleotide sequence ID" value="NZ_NOZR01000006.1"/>
</dbReference>
<comment type="caution">
    <text evidence="1">The sequence shown here is derived from an EMBL/GenBank/DDBJ whole genome shotgun (WGS) entry which is preliminary data.</text>
</comment>
<evidence type="ECO:0000313" key="2">
    <source>
        <dbReference type="Proteomes" id="UP000216063"/>
    </source>
</evidence>
<keyword evidence="2" id="KW-1185">Reference proteome</keyword>
<dbReference type="Proteomes" id="UP000216063">
    <property type="component" value="Unassembled WGS sequence"/>
</dbReference>
<dbReference type="AlphaFoldDB" id="A0A255DP09"/>
<accession>A0A255DP09</accession>
<name>A0A255DP09_9MYCO</name>
<reference evidence="1 2" key="1">
    <citation type="submission" date="2017-07" db="EMBL/GenBank/DDBJ databases">
        <title>The new phylogeny of genus Mycobacterium.</title>
        <authorList>
            <person name="Tortoli E."/>
            <person name="Trovato A."/>
            <person name="Cirillo D.M."/>
        </authorList>
    </citation>
    <scope>NUCLEOTIDE SEQUENCE [LARGE SCALE GENOMIC DNA]</scope>
    <source>
        <strain evidence="1 2">ATCC 33027</strain>
    </source>
</reference>
<dbReference type="EMBL" id="NOZR01000006">
    <property type="protein sequence ID" value="OYN80411.1"/>
    <property type="molecule type" value="Genomic_DNA"/>
</dbReference>
<proteinExistence type="predicted"/>
<protein>
    <submittedName>
        <fullName evidence="1">Uncharacterized protein</fullName>
    </submittedName>
</protein>
<evidence type="ECO:0000313" key="1">
    <source>
        <dbReference type="EMBL" id="OYN80411.1"/>
    </source>
</evidence>
<dbReference type="OrthoDB" id="6502305at2"/>
<gene>
    <name evidence="1" type="ORF">CG716_09780</name>
</gene>
<sequence length="924" mass="96191">MAIEFTVDHDHTARTDDAEEQLTGWIKFSVENRPAGDFRVHYSDPPKATNLPARHGWLAADGHMYKDQSITAPFRLTANDPAFNLEHLTYRADPDLKTALGAPVSVPHFYFPAPDTDTTLYLTRVMQAPEQPVMQVRTRGYAEDILDAGHIGLTVLTATDATTARSVLADGTGVVELDSFKSALIATDDQLFAAARSAAKMQTPIGAIRFPARKVSLTAASKGTVVYSGMRLLPPDGGAVAKDTEVNANLAPCVVEVTGIGTETDSLFVMPASGKVFNVLIDGLAFKDVSNSGAGGSAQFWYGPNAGAVLWCSEMRDLTFLNFKSVLGSRANAMAIDQCLFTGHWQIHGFTDAAINLGGSDNQLWLNGYLNIGTYAAAPTGFWNSGYQMMLGELSTTQIGYIYNTVGPGWKGLFLQGGSGDGGGWDCVFFGGVVEGTPYVVDPTKAATNVLVNIAGGQWKFIGTRFANVDDSKVATGAITQSGGKVTFTACGWQRWDNGSPTFPWLYRTGGKASVSQLTNAFEANGELCYERTPQGKVVPLYDKNDLSYPTSGSLAPCQANTLGTETYTIVNGLVTQIAGLTINAGAYAPVVGDSILIPGAPDASGAGTANSATLATGSIIYKVTSLAGGNIALEPRADMLTNPGGKVVYVENNGGWGAGTYWTFKSPTTNGQFTLGTTRVWLTNGLATGAMTVNTLVVSGSKTQTIQSNSAATSGKTLTLPAVGDDTLVSRTSTDTLTNKTLTSPSLTTPKIDTVLDSNGNKSFVVGAAATAVNWLQINNAPTNVAPGLQAFGADPNIGITLFPKGFGALTVYVPAGSTPTVGGYGPDTDHDLNLTTKGAGLVKANGVAVDTISAANTLTNKTLTAPKISGGSGTATISAGTGSPEGVKTATVGSQYMRTDGGAGTTFYVKESGSGSTGWVAK</sequence>